<evidence type="ECO:0000313" key="1">
    <source>
        <dbReference type="EMBL" id="SCL17795.1"/>
    </source>
</evidence>
<protein>
    <submittedName>
        <fullName evidence="1">Uncharacterized protein</fullName>
    </submittedName>
</protein>
<accession>A0A1C6RKV2</accession>
<dbReference type="AlphaFoldDB" id="A0A1C6RKV2"/>
<organism evidence="1 2">
    <name type="scientific">Micromonospora nigra</name>
    <dbReference type="NCBI Taxonomy" id="145857"/>
    <lineage>
        <taxon>Bacteria</taxon>
        <taxon>Bacillati</taxon>
        <taxon>Actinomycetota</taxon>
        <taxon>Actinomycetes</taxon>
        <taxon>Micromonosporales</taxon>
        <taxon>Micromonosporaceae</taxon>
        <taxon>Micromonospora</taxon>
    </lineage>
</organism>
<dbReference type="STRING" id="145857.GA0070616_1360"/>
<dbReference type="EMBL" id="FMHT01000003">
    <property type="protein sequence ID" value="SCL17795.1"/>
    <property type="molecule type" value="Genomic_DNA"/>
</dbReference>
<keyword evidence="2" id="KW-1185">Reference proteome</keyword>
<gene>
    <name evidence="1" type="ORF">GA0070616_1360</name>
</gene>
<dbReference type="Proteomes" id="UP000199699">
    <property type="component" value="Unassembled WGS sequence"/>
</dbReference>
<evidence type="ECO:0000313" key="2">
    <source>
        <dbReference type="Proteomes" id="UP000199699"/>
    </source>
</evidence>
<dbReference type="RefSeq" id="WP_091077941.1">
    <property type="nucleotide sequence ID" value="NZ_FMHT01000003.1"/>
</dbReference>
<proteinExistence type="predicted"/>
<reference evidence="1 2" key="1">
    <citation type="submission" date="2016-06" db="EMBL/GenBank/DDBJ databases">
        <authorList>
            <person name="Kjaerup R.B."/>
            <person name="Dalgaard T.S."/>
            <person name="Juul-Madsen H.R."/>
        </authorList>
    </citation>
    <scope>NUCLEOTIDE SEQUENCE [LARGE SCALE GENOMIC DNA]</scope>
    <source>
        <strain evidence="1 2">DSM 43818</strain>
    </source>
</reference>
<name>A0A1C6RKV2_9ACTN</name>
<sequence>MNDTDPRQAAWQLAADGVAAGLPIPEHTTIGDSAHNPGQVTLHLRDNDAEAVERWAAWLDLPAPEMTLSPIASKLHTSGWFRPYEARTTRHPSTGHHVVVKTYVSVPAPADVEAVAR</sequence>
<dbReference type="OrthoDB" id="9919909at2"/>